<keyword evidence="2 5" id="KW-0547">Nucleotide-binding</keyword>
<dbReference type="PANTHER" id="PTHR43289">
    <property type="entry name" value="MITOGEN-ACTIVATED PROTEIN KINASE KINASE KINASE 20-RELATED"/>
    <property type="match status" value="1"/>
</dbReference>
<feature type="region of interest" description="Disordered" evidence="6">
    <location>
        <begin position="348"/>
        <end position="381"/>
    </location>
</feature>
<keyword evidence="1" id="KW-0808">Transferase</keyword>
<evidence type="ECO:0000313" key="9">
    <source>
        <dbReference type="Proteomes" id="UP001603013"/>
    </source>
</evidence>
<evidence type="ECO:0000256" key="5">
    <source>
        <dbReference type="PROSITE-ProRule" id="PRU10141"/>
    </source>
</evidence>
<evidence type="ECO:0000256" key="6">
    <source>
        <dbReference type="SAM" id="MobiDB-lite"/>
    </source>
</evidence>
<feature type="binding site" evidence="5">
    <location>
        <position position="47"/>
    </location>
    <ligand>
        <name>ATP</name>
        <dbReference type="ChEBI" id="CHEBI:30616"/>
    </ligand>
</feature>
<dbReference type="Gene3D" id="1.10.510.10">
    <property type="entry name" value="Transferase(Phosphotransferase) domain 1"/>
    <property type="match status" value="1"/>
</dbReference>
<feature type="compositionally biased region" description="Low complexity" evidence="6">
    <location>
        <begin position="364"/>
        <end position="375"/>
    </location>
</feature>
<keyword evidence="9" id="KW-1185">Reference proteome</keyword>
<dbReference type="Proteomes" id="UP001603013">
    <property type="component" value="Unassembled WGS sequence"/>
</dbReference>
<dbReference type="InterPro" id="IPR015943">
    <property type="entry name" value="WD40/YVTN_repeat-like_dom_sf"/>
</dbReference>
<keyword evidence="3 8" id="KW-0418">Kinase</keyword>
<feature type="domain" description="Protein kinase" evidence="7">
    <location>
        <begin position="19"/>
        <end position="270"/>
    </location>
</feature>
<evidence type="ECO:0000256" key="2">
    <source>
        <dbReference type="ARBA" id="ARBA00022741"/>
    </source>
</evidence>
<feature type="region of interest" description="Disordered" evidence="6">
    <location>
        <begin position="270"/>
        <end position="318"/>
    </location>
</feature>
<dbReference type="Pfam" id="PF00069">
    <property type="entry name" value="Pkinase"/>
    <property type="match status" value="1"/>
</dbReference>
<dbReference type="InterPro" id="IPR011047">
    <property type="entry name" value="Quinoprotein_ADH-like_sf"/>
</dbReference>
<reference evidence="8 9" key="1">
    <citation type="submission" date="2024-10" db="EMBL/GenBank/DDBJ databases">
        <title>The Natural Products Discovery Center: Release of the First 8490 Sequenced Strains for Exploring Actinobacteria Biosynthetic Diversity.</title>
        <authorList>
            <person name="Kalkreuter E."/>
            <person name="Kautsar S.A."/>
            <person name="Yang D."/>
            <person name="Bader C.D."/>
            <person name="Teijaro C.N."/>
            <person name="Fluegel L."/>
            <person name="Davis C.M."/>
            <person name="Simpson J.R."/>
            <person name="Lauterbach L."/>
            <person name="Steele A.D."/>
            <person name="Gui C."/>
            <person name="Meng S."/>
            <person name="Li G."/>
            <person name="Viehrig K."/>
            <person name="Ye F."/>
            <person name="Su P."/>
            <person name="Kiefer A.F."/>
            <person name="Nichols A."/>
            <person name="Cepeda A.J."/>
            <person name="Yan W."/>
            <person name="Fan B."/>
            <person name="Jiang Y."/>
            <person name="Adhikari A."/>
            <person name="Zheng C.-J."/>
            <person name="Schuster L."/>
            <person name="Cowan T.M."/>
            <person name="Smanski M.J."/>
            <person name="Chevrette M.G."/>
            <person name="De Carvalho L.P.S."/>
            <person name="Shen B."/>
        </authorList>
    </citation>
    <scope>NUCLEOTIDE SEQUENCE [LARGE SCALE GENOMIC DNA]</scope>
    <source>
        <strain evidence="8 9">NPDC015755</strain>
    </source>
</reference>
<accession>A0ABW6YHE7</accession>
<evidence type="ECO:0000259" key="7">
    <source>
        <dbReference type="PROSITE" id="PS50011"/>
    </source>
</evidence>
<dbReference type="PROSITE" id="PS00107">
    <property type="entry name" value="PROTEIN_KINASE_ATP"/>
    <property type="match status" value="1"/>
</dbReference>
<dbReference type="InterPro" id="IPR000719">
    <property type="entry name" value="Prot_kinase_dom"/>
</dbReference>
<dbReference type="InterPro" id="IPR017441">
    <property type="entry name" value="Protein_kinase_ATP_BS"/>
</dbReference>
<dbReference type="Gene3D" id="2.130.10.10">
    <property type="entry name" value="YVTN repeat-like/Quinoprotein amine dehydrogenase"/>
    <property type="match status" value="1"/>
</dbReference>
<evidence type="ECO:0000256" key="1">
    <source>
        <dbReference type="ARBA" id="ARBA00022679"/>
    </source>
</evidence>
<dbReference type="InterPro" id="IPR002372">
    <property type="entry name" value="PQQ_rpt_dom"/>
</dbReference>
<dbReference type="PROSITE" id="PS50011">
    <property type="entry name" value="PROTEIN_KINASE_DOM"/>
    <property type="match status" value="1"/>
</dbReference>
<name>A0ABW6YHE7_9ACTN</name>
<dbReference type="SMART" id="SM00220">
    <property type="entry name" value="S_TKc"/>
    <property type="match status" value="1"/>
</dbReference>
<evidence type="ECO:0000313" key="8">
    <source>
        <dbReference type="EMBL" id="MFF8278891.1"/>
    </source>
</evidence>
<dbReference type="Gene3D" id="3.30.200.20">
    <property type="entry name" value="Phosphorylase Kinase, domain 1"/>
    <property type="match status" value="1"/>
</dbReference>
<proteinExistence type="predicted"/>
<gene>
    <name evidence="8" type="ORF">ACF05T_22670</name>
</gene>
<dbReference type="SUPFAM" id="SSF56112">
    <property type="entry name" value="Protein kinase-like (PK-like)"/>
    <property type="match status" value="1"/>
</dbReference>
<dbReference type="InterPro" id="IPR008271">
    <property type="entry name" value="Ser/Thr_kinase_AS"/>
</dbReference>
<sequence>MSTFTRPLEPGDPRRVGPYRLLGQLGQGGMGRVFLGEDAEGHRVAVKLIHEAFTADSEFRGRFRREATAAGQVLSYFTVPLVDSGPDDAVPWLATLYVPGPSLDKAVRRDGPLAVDRLCTLAAALGEALIVIHAAGIVHRDLKPSNVLLAEDGPRVIDFGIARAADSDDLTGAGRILGTFGYAPPEQVMAEEQVTAAGDVFSLGGVLLFAATGREPFGDGPPAVLAYRTVHEEPDLDGVPVELTGLIGRCLAKDPGQRPSPRQVIAEARAVQSRAQGSAPHAAAQEPTSYRLAPPIPAPTLPVSADPAPDAGTGERRFRRPRLLMATAAGLAVSALVTTALMWLPDRGGSKSPEAGKGGSSGTAVAPPDQPAQPASEGADPVPAITVAGERRRVWTALPHDDGTDAEVLAAWLTKTAVVRVDSAAVRGFDPRTGAARWTVTPPTAGMVPCGGSDGTTATSGGVGLVRFGKAHTSPALCDTVAALDTATGRLVWHRRIGEAPLALASVSGDILVVGGEEGILGLRRTTGRTAWTYRWTQADCRAREVLPGPRSALVSESCESPDGRYSGRVVELDPATGGSRVVETADKATSVRLLEADPVVIGYEDPDSPAIELEKVRILRPDRQAPLDVSAVHAFGRFAGKDVAGEGVWVTFTEGEGRTRGLAAVDLRKGKVRWHIRPPGEDSDVTILRIQGDSLYTVEADHIVGERLSYELRRRSLATGAITESARLPPTYREGSPSRLVAAGGLLVQFNNTPPFHLAAFDTTTG</sequence>
<dbReference type="PROSITE" id="PS00108">
    <property type="entry name" value="PROTEIN_KINASE_ST"/>
    <property type="match status" value="1"/>
</dbReference>
<dbReference type="SUPFAM" id="SSF50998">
    <property type="entry name" value="Quinoprotein alcohol dehydrogenase-like"/>
    <property type="match status" value="1"/>
</dbReference>
<protein>
    <submittedName>
        <fullName evidence="8">Protein kinase</fullName>
    </submittedName>
</protein>
<keyword evidence="4 5" id="KW-0067">ATP-binding</keyword>
<evidence type="ECO:0000256" key="4">
    <source>
        <dbReference type="ARBA" id="ARBA00022840"/>
    </source>
</evidence>
<organism evidence="8 9">
    <name type="scientific">Streptomyces lateritius</name>
    <dbReference type="NCBI Taxonomy" id="67313"/>
    <lineage>
        <taxon>Bacteria</taxon>
        <taxon>Bacillati</taxon>
        <taxon>Actinomycetota</taxon>
        <taxon>Actinomycetes</taxon>
        <taxon>Kitasatosporales</taxon>
        <taxon>Streptomycetaceae</taxon>
        <taxon>Streptomyces</taxon>
    </lineage>
</organism>
<evidence type="ECO:0000256" key="3">
    <source>
        <dbReference type="ARBA" id="ARBA00022777"/>
    </source>
</evidence>
<dbReference type="CDD" id="cd14014">
    <property type="entry name" value="STKc_PknB_like"/>
    <property type="match status" value="1"/>
</dbReference>
<dbReference type="EMBL" id="JBIBSM010000012">
    <property type="protein sequence ID" value="MFF8278891.1"/>
    <property type="molecule type" value="Genomic_DNA"/>
</dbReference>
<dbReference type="InterPro" id="IPR011009">
    <property type="entry name" value="Kinase-like_dom_sf"/>
</dbReference>
<dbReference type="GO" id="GO:0016301">
    <property type="term" value="F:kinase activity"/>
    <property type="evidence" value="ECO:0007669"/>
    <property type="project" value="UniProtKB-KW"/>
</dbReference>
<dbReference type="PANTHER" id="PTHR43289:SF34">
    <property type="entry name" value="SERINE_THREONINE-PROTEIN KINASE YBDM-RELATED"/>
    <property type="match status" value="1"/>
</dbReference>
<dbReference type="Pfam" id="PF13360">
    <property type="entry name" value="PQQ_2"/>
    <property type="match status" value="1"/>
</dbReference>
<dbReference type="RefSeq" id="WP_391935961.1">
    <property type="nucleotide sequence ID" value="NZ_JBIBSM010000012.1"/>
</dbReference>
<comment type="caution">
    <text evidence="8">The sequence shown here is derived from an EMBL/GenBank/DDBJ whole genome shotgun (WGS) entry which is preliminary data.</text>
</comment>